<organism evidence="1 2">
    <name type="scientific">Callosobruchus maculatus</name>
    <name type="common">Southern cowpea weevil</name>
    <name type="synonym">Pulse bruchid</name>
    <dbReference type="NCBI Taxonomy" id="64391"/>
    <lineage>
        <taxon>Eukaryota</taxon>
        <taxon>Metazoa</taxon>
        <taxon>Ecdysozoa</taxon>
        <taxon>Arthropoda</taxon>
        <taxon>Hexapoda</taxon>
        <taxon>Insecta</taxon>
        <taxon>Pterygota</taxon>
        <taxon>Neoptera</taxon>
        <taxon>Endopterygota</taxon>
        <taxon>Coleoptera</taxon>
        <taxon>Polyphaga</taxon>
        <taxon>Cucujiformia</taxon>
        <taxon>Chrysomeloidea</taxon>
        <taxon>Chrysomelidae</taxon>
        <taxon>Bruchinae</taxon>
        <taxon>Bruchini</taxon>
        <taxon>Callosobruchus</taxon>
    </lineage>
</organism>
<dbReference type="Proteomes" id="UP000410492">
    <property type="component" value="Unassembled WGS sequence"/>
</dbReference>
<name>A0A653DCU2_CALMS</name>
<evidence type="ECO:0000313" key="1">
    <source>
        <dbReference type="EMBL" id="VEN57823.1"/>
    </source>
</evidence>
<reference evidence="1 2" key="1">
    <citation type="submission" date="2019-01" db="EMBL/GenBank/DDBJ databases">
        <authorList>
            <person name="Sayadi A."/>
        </authorList>
    </citation>
    <scope>NUCLEOTIDE SEQUENCE [LARGE SCALE GENOMIC DNA]</scope>
</reference>
<accession>A0A653DCU2</accession>
<evidence type="ECO:0000313" key="2">
    <source>
        <dbReference type="Proteomes" id="UP000410492"/>
    </source>
</evidence>
<evidence type="ECO:0008006" key="3">
    <source>
        <dbReference type="Google" id="ProtNLM"/>
    </source>
</evidence>
<dbReference type="OrthoDB" id="6724760at2759"/>
<dbReference type="AlphaFoldDB" id="A0A653DCU2"/>
<proteinExistence type="predicted"/>
<dbReference type="EMBL" id="CAACVG010011314">
    <property type="protein sequence ID" value="VEN57823.1"/>
    <property type="molecule type" value="Genomic_DNA"/>
</dbReference>
<gene>
    <name evidence="1" type="ORF">CALMAC_LOCUS16349</name>
</gene>
<sequence length="156" mass="17573">MVEIIHKMWSTGVSFPAFVLLSIFHIGYSLDCYTCNVTGSTIQGDACEGIGSLKKCTDPAVCLSVTYLHEDITMNVKQYVTYKSCYPTMDRKECDVFWKTMKDTSPMTAKLKPIYDCYVCKDNDCNRDRYMSGASRLDVPIILLGTFSIILAKIVL</sequence>
<keyword evidence="2" id="KW-1185">Reference proteome</keyword>
<protein>
    <recommendedName>
        <fullName evidence="3">UPAR/Ly6 domain-containing protein</fullName>
    </recommendedName>
</protein>